<feature type="non-terminal residue" evidence="3">
    <location>
        <position position="212"/>
    </location>
</feature>
<dbReference type="Gene3D" id="2.60.120.970">
    <property type="match status" value="1"/>
</dbReference>
<organism evidence="3">
    <name type="scientific">Homalodisca liturata</name>
    <dbReference type="NCBI Taxonomy" id="320908"/>
    <lineage>
        <taxon>Eukaryota</taxon>
        <taxon>Metazoa</taxon>
        <taxon>Ecdysozoa</taxon>
        <taxon>Arthropoda</taxon>
        <taxon>Hexapoda</taxon>
        <taxon>Insecta</taxon>
        <taxon>Pterygota</taxon>
        <taxon>Neoptera</taxon>
        <taxon>Paraneoptera</taxon>
        <taxon>Hemiptera</taxon>
        <taxon>Auchenorrhyncha</taxon>
        <taxon>Membracoidea</taxon>
        <taxon>Cicadellidae</taxon>
        <taxon>Cicadellinae</taxon>
        <taxon>Proconiini</taxon>
        <taxon>Homalodisca</taxon>
    </lineage>
</organism>
<dbReference type="InterPro" id="IPR001111">
    <property type="entry name" value="TGF-b_propeptide"/>
</dbReference>
<protein>
    <recommendedName>
        <fullName evidence="2">TGF-beta propeptide domain-containing protein</fullName>
    </recommendedName>
</protein>
<gene>
    <name evidence="3" type="ORF">g.58452</name>
</gene>
<proteinExistence type="predicted"/>
<reference evidence="3" key="1">
    <citation type="submission" date="2015-11" db="EMBL/GenBank/DDBJ databases">
        <title>De novo transcriptome assembly of four potential Pierce s Disease insect vectors from Arizona vineyards.</title>
        <authorList>
            <person name="Tassone E.E."/>
        </authorList>
    </citation>
    <scope>NUCLEOTIDE SEQUENCE</scope>
</reference>
<evidence type="ECO:0000259" key="2">
    <source>
        <dbReference type="Pfam" id="PF00688"/>
    </source>
</evidence>
<evidence type="ECO:0000313" key="3">
    <source>
        <dbReference type="EMBL" id="JAS83214.1"/>
    </source>
</evidence>
<feature type="domain" description="TGF-beta propeptide" evidence="2">
    <location>
        <begin position="87"/>
        <end position="169"/>
    </location>
</feature>
<dbReference type="Pfam" id="PF00688">
    <property type="entry name" value="TGFb_propeptide"/>
    <property type="match status" value="1"/>
</dbReference>
<name>A0A1B6I8G0_9HEMI</name>
<accession>A0A1B6I8G0</accession>
<dbReference type="EMBL" id="GECU01024492">
    <property type="protein sequence ID" value="JAS83214.1"/>
    <property type="molecule type" value="Transcribed_RNA"/>
</dbReference>
<feature type="region of interest" description="Disordered" evidence="1">
    <location>
        <begin position="1"/>
        <end position="21"/>
    </location>
</feature>
<sequence>MSAATGVNYEAPNRPLHRPRRDQMNISEVEYATKYENYLQTVRENRRLRQQRDTYTTTQRFQSYAHFGGVPYVRDYRGRNAILYFPIGPSNATVNQATLRLFAVGPLGSASPCEVILRVYQVRDGPALLLNSTVVRLHLLSRWVELDVATAVSSWLAGQRNLGLEVECDRCSDKGVRVLNGTQADSSFSPVLNVLVTERESVPRSPRAMGGE</sequence>
<dbReference type="AlphaFoldDB" id="A0A1B6I8G0"/>
<evidence type="ECO:0000256" key="1">
    <source>
        <dbReference type="SAM" id="MobiDB-lite"/>
    </source>
</evidence>